<dbReference type="RefSeq" id="WP_068305751.1">
    <property type="nucleotide sequence ID" value="NZ_FNAK01000002.1"/>
</dbReference>
<sequence length="592" mass="64833">MAGRVVAVIGARLNSSRLPRKHLLHLASEPLIAHVVDRLRQVPEIDQVVLATTADDYNHDLVTWAADYGVACHAFDGDVNDLMGRVNEVVVQEDADIILYVCGDCPLIDMDTVAALLRALKDAPDAEVSKLTLPNGSQGTIHVGFDIVRRSFWNRMYAASSTADEREHVGAAWHHSKKVEPAAIAYANDAEVFSSIRHRISVDTAQDYYFMRRVYEDWYACHDQGTPVALEWVVDRLTAEPELRAINADVHQRGVSEDIKEIALLSEVGPEIGLGHLSRICVAAFALQATMGARVRLFIRGQVVPFESLNLLPHTWVDGFQSVSDEVLGHDAVIVDLKEIDQDASTLMARCEGNVYRVGIDRALHADQLFDFLWVPSVYLPEEAVTRLGAKLQYGLDCMLLRQPFLGNRGQASEGTAKRVVILTGGSDPAGLAQVLPEKLLAALHGHVQITWVQGPYAATPNVGSGTQASPRWTTAVSPPDLHQFVVGFDAALCVFGVSFYECLNAHVPTIVFDPLKAATAEEWQVLKKQMPDFVMQTVDDAVSQLASMMQQAAPVEIPAAADRLQGAQGRFARLVQEKLQAHSRGALHNAS</sequence>
<dbReference type="PANTHER" id="PTHR42866">
    <property type="entry name" value="3-DEOXY-MANNO-OCTULOSONATE CYTIDYLYLTRANSFERASE"/>
    <property type="match status" value="1"/>
</dbReference>
<keyword evidence="2 4" id="KW-0548">Nucleotidyltransferase</keyword>
<dbReference type="InterPro" id="IPR029044">
    <property type="entry name" value="Nucleotide-diphossugar_trans"/>
</dbReference>
<dbReference type="Gene3D" id="3.40.50.2000">
    <property type="entry name" value="Glycogen Phosphorylase B"/>
    <property type="match status" value="1"/>
</dbReference>
<evidence type="ECO:0000313" key="4">
    <source>
        <dbReference type="EMBL" id="SDD58306.1"/>
    </source>
</evidence>
<keyword evidence="3" id="KW-0448">Lipopolysaccharide biosynthesis</keyword>
<name>A0A1G6VZQ6_9PROT</name>
<evidence type="ECO:0000256" key="3">
    <source>
        <dbReference type="ARBA" id="ARBA00022985"/>
    </source>
</evidence>
<dbReference type="Pfam" id="PF02348">
    <property type="entry name" value="CTP_transf_3"/>
    <property type="match status" value="1"/>
</dbReference>
<reference evidence="4 5" key="1">
    <citation type="submission" date="2016-10" db="EMBL/GenBank/DDBJ databases">
        <authorList>
            <person name="de Groot N.N."/>
        </authorList>
    </citation>
    <scope>NUCLEOTIDE SEQUENCE [LARGE SCALE GENOMIC DNA]</scope>
    <source>
        <strain evidence="4 5">CGMCC 1.9109</strain>
    </source>
</reference>
<keyword evidence="1 4" id="KW-0808">Transferase</keyword>
<dbReference type="STRING" id="637679.GCA_001550055_02608"/>
<gene>
    <name evidence="4" type="ORF">SAMN04488071_0893</name>
</gene>
<dbReference type="PANTHER" id="PTHR42866:SF2">
    <property type="entry name" value="3-DEOXY-MANNO-OCTULOSONATE CYTIDYLYLTRANSFERASE, MITOCHONDRIAL"/>
    <property type="match status" value="1"/>
</dbReference>
<organism evidence="4 5">
    <name type="scientific">Kordiimonas lacus</name>
    <dbReference type="NCBI Taxonomy" id="637679"/>
    <lineage>
        <taxon>Bacteria</taxon>
        <taxon>Pseudomonadati</taxon>
        <taxon>Pseudomonadota</taxon>
        <taxon>Alphaproteobacteria</taxon>
        <taxon>Kordiimonadales</taxon>
        <taxon>Kordiimonadaceae</taxon>
        <taxon>Kordiimonas</taxon>
    </lineage>
</organism>
<dbReference type="GO" id="GO:0008690">
    <property type="term" value="F:3-deoxy-manno-octulosonate cytidylyltransferase activity"/>
    <property type="evidence" value="ECO:0007669"/>
    <property type="project" value="TreeGrafter"/>
</dbReference>
<dbReference type="OrthoDB" id="9801052at2"/>
<dbReference type="Gene3D" id="3.90.550.10">
    <property type="entry name" value="Spore Coat Polysaccharide Biosynthesis Protein SpsA, Chain A"/>
    <property type="match status" value="1"/>
</dbReference>
<evidence type="ECO:0000256" key="1">
    <source>
        <dbReference type="ARBA" id="ARBA00022679"/>
    </source>
</evidence>
<accession>A0A1G6VZQ6</accession>
<evidence type="ECO:0000256" key="2">
    <source>
        <dbReference type="ARBA" id="ARBA00022695"/>
    </source>
</evidence>
<dbReference type="AlphaFoldDB" id="A0A1G6VZQ6"/>
<dbReference type="Proteomes" id="UP000183685">
    <property type="component" value="Unassembled WGS sequence"/>
</dbReference>
<dbReference type="GO" id="GO:0009103">
    <property type="term" value="P:lipopolysaccharide biosynthetic process"/>
    <property type="evidence" value="ECO:0007669"/>
    <property type="project" value="UniProtKB-KW"/>
</dbReference>
<keyword evidence="5" id="KW-1185">Reference proteome</keyword>
<dbReference type="SUPFAM" id="SSF53448">
    <property type="entry name" value="Nucleotide-diphospho-sugar transferases"/>
    <property type="match status" value="1"/>
</dbReference>
<dbReference type="GO" id="GO:0005829">
    <property type="term" value="C:cytosol"/>
    <property type="evidence" value="ECO:0007669"/>
    <property type="project" value="TreeGrafter"/>
</dbReference>
<dbReference type="EMBL" id="FNAK01000002">
    <property type="protein sequence ID" value="SDD58306.1"/>
    <property type="molecule type" value="Genomic_DNA"/>
</dbReference>
<evidence type="ECO:0000313" key="5">
    <source>
        <dbReference type="Proteomes" id="UP000183685"/>
    </source>
</evidence>
<proteinExistence type="predicted"/>
<protein>
    <submittedName>
        <fullName evidence="4">Spore coat polysaccharide biosynthesis protein SpsF, cytidylyltransferase family</fullName>
    </submittedName>
</protein>
<dbReference type="InterPro" id="IPR003329">
    <property type="entry name" value="Cytidylyl_trans"/>
</dbReference>